<dbReference type="RefSeq" id="WP_173810813.1">
    <property type="nucleotide sequence ID" value="NZ_JABSNP010000014.1"/>
</dbReference>
<comment type="caution">
    <text evidence="2">The sequence shown here is derived from an EMBL/GenBank/DDBJ whole genome shotgun (WGS) entry which is preliminary data.</text>
</comment>
<keyword evidence="3" id="KW-1185">Reference proteome</keyword>
<dbReference type="Proteomes" id="UP000779507">
    <property type="component" value="Unassembled WGS sequence"/>
</dbReference>
<feature type="signal peptide" evidence="1">
    <location>
        <begin position="1"/>
        <end position="30"/>
    </location>
</feature>
<protein>
    <submittedName>
        <fullName evidence="2">Uncharacterized protein</fullName>
    </submittedName>
</protein>
<name>A0ABX2FSB7_9BACT</name>
<reference evidence="2 3" key="1">
    <citation type="submission" date="2020-05" db="EMBL/GenBank/DDBJ databases">
        <title>Genomic Encyclopedia of Type Strains, Phase IV (KMG-V): Genome sequencing to study the core and pangenomes of soil and plant-associated prokaryotes.</title>
        <authorList>
            <person name="Whitman W."/>
        </authorList>
    </citation>
    <scope>NUCLEOTIDE SEQUENCE [LARGE SCALE GENOMIC DNA]</scope>
    <source>
        <strain evidence="2 3">9A</strain>
    </source>
</reference>
<evidence type="ECO:0000256" key="1">
    <source>
        <dbReference type="SAM" id="SignalP"/>
    </source>
</evidence>
<organism evidence="2 3">
    <name type="scientific">Hymenobacter caeli</name>
    <dbReference type="NCBI Taxonomy" id="2735894"/>
    <lineage>
        <taxon>Bacteria</taxon>
        <taxon>Pseudomonadati</taxon>
        <taxon>Bacteroidota</taxon>
        <taxon>Cytophagia</taxon>
        <taxon>Cytophagales</taxon>
        <taxon>Hymenobacteraceae</taxon>
        <taxon>Hymenobacter</taxon>
    </lineage>
</organism>
<keyword evidence="1" id="KW-0732">Signal</keyword>
<sequence>MIARLTPSFSAVAAACFPLAGCSVRGYAFAQGTRYTVTVATPAGTACPGQYRGTGRTCYEALAAAVRLYYESAHAYPATQAHAAIQ</sequence>
<feature type="chain" id="PRO_5047111821" evidence="1">
    <location>
        <begin position="31"/>
        <end position="86"/>
    </location>
</feature>
<proteinExistence type="predicted"/>
<gene>
    <name evidence="2" type="ORF">HNP98_002922</name>
</gene>
<evidence type="ECO:0000313" key="3">
    <source>
        <dbReference type="Proteomes" id="UP000779507"/>
    </source>
</evidence>
<evidence type="ECO:0000313" key="2">
    <source>
        <dbReference type="EMBL" id="NRT20083.1"/>
    </source>
</evidence>
<dbReference type="PROSITE" id="PS51257">
    <property type="entry name" value="PROKAR_LIPOPROTEIN"/>
    <property type="match status" value="1"/>
</dbReference>
<dbReference type="EMBL" id="JABSNP010000014">
    <property type="protein sequence ID" value="NRT20083.1"/>
    <property type="molecule type" value="Genomic_DNA"/>
</dbReference>
<accession>A0ABX2FSB7</accession>